<feature type="region of interest" description="Disordered" evidence="1">
    <location>
        <begin position="378"/>
        <end position="411"/>
    </location>
</feature>
<keyword evidence="3" id="KW-1185">Reference proteome</keyword>
<feature type="compositionally biased region" description="Basic and acidic residues" evidence="1">
    <location>
        <begin position="153"/>
        <end position="180"/>
    </location>
</feature>
<protein>
    <submittedName>
        <fullName evidence="2">Uncharacterized protein</fullName>
    </submittedName>
</protein>
<sequence length="411" mass="44633">MRTHQNHAGHTMDSHQCLRHTLGTLPTSPPMMQSGHRVSANALQVEEPLLQCHAPPSLPSNASKPRDTRELLHSLLPPLHSPQTLSGSPSSVSDHCHHSDASRSLAQRRTDPPEPSLPSNAFKPRDTQALLHSLLLPLHSPLTLSGSSPSVPDHYRHSDASLSPEQRRTDPLEPHIHSDDALPNVRSHHPCSSPPPVQNRLEELRRLKIPPALPPNPSVLDNEVNESRDGVVFYCGSPQHRDACLSTMPPRIAPPEPPVSPDSVAPAGHFLSSSSGPPQGQTICDQPCDPRTQSDSSPHPTVMGNVTPFPITRPSMSTTQSVPSPPTRQAVIEMPDSSPSNPQEQRNITATVNADIIMEIDEPTSKVLSFLNVSRRLTPSHPHQHSSHDSSARLITFKTSRATKNNGNSGH</sequence>
<organism evidence="2 3">
    <name type="scientific">Boletus reticuloceps</name>
    <dbReference type="NCBI Taxonomy" id="495285"/>
    <lineage>
        <taxon>Eukaryota</taxon>
        <taxon>Fungi</taxon>
        <taxon>Dikarya</taxon>
        <taxon>Basidiomycota</taxon>
        <taxon>Agaricomycotina</taxon>
        <taxon>Agaricomycetes</taxon>
        <taxon>Agaricomycetidae</taxon>
        <taxon>Boletales</taxon>
        <taxon>Boletineae</taxon>
        <taxon>Boletaceae</taxon>
        <taxon>Boletoideae</taxon>
        <taxon>Boletus</taxon>
    </lineage>
</organism>
<dbReference type="AlphaFoldDB" id="A0A8I2YMG4"/>
<feature type="region of interest" description="Disordered" evidence="1">
    <location>
        <begin position="1"/>
        <end position="36"/>
    </location>
</feature>
<feature type="compositionally biased region" description="Polar residues" evidence="1">
    <location>
        <begin position="83"/>
        <end position="93"/>
    </location>
</feature>
<feature type="compositionally biased region" description="Polar residues" evidence="1">
    <location>
        <begin position="397"/>
        <end position="411"/>
    </location>
</feature>
<evidence type="ECO:0000256" key="1">
    <source>
        <dbReference type="SAM" id="MobiDB-lite"/>
    </source>
</evidence>
<evidence type="ECO:0000313" key="2">
    <source>
        <dbReference type="EMBL" id="KAG6374564.1"/>
    </source>
</evidence>
<reference evidence="2" key="1">
    <citation type="submission" date="2021-03" db="EMBL/GenBank/DDBJ databases">
        <title>Evolutionary innovations through gain and loss of genes in the ectomycorrhizal Boletales.</title>
        <authorList>
            <person name="Wu G."/>
            <person name="Miyauchi S."/>
            <person name="Morin E."/>
            <person name="Yang Z.-L."/>
            <person name="Xu J."/>
            <person name="Martin F.M."/>
        </authorList>
    </citation>
    <scope>NUCLEOTIDE SEQUENCE</scope>
    <source>
        <strain evidence="2">BR01</strain>
    </source>
</reference>
<name>A0A8I2YMG4_9AGAM</name>
<feature type="compositionally biased region" description="Pro residues" evidence="1">
    <location>
        <begin position="251"/>
        <end position="260"/>
    </location>
</feature>
<gene>
    <name evidence="2" type="ORF">JVT61DRAFT_3915</name>
</gene>
<dbReference type="EMBL" id="JAGFBS010000017">
    <property type="protein sequence ID" value="KAG6374564.1"/>
    <property type="molecule type" value="Genomic_DNA"/>
</dbReference>
<comment type="caution">
    <text evidence="2">The sequence shown here is derived from an EMBL/GenBank/DDBJ whole genome shotgun (WGS) entry which is preliminary data.</text>
</comment>
<proteinExistence type="predicted"/>
<feature type="region of interest" description="Disordered" evidence="1">
    <location>
        <begin position="145"/>
        <end position="196"/>
    </location>
</feature>
<evidence type="ECO:0000313" key="3">
    <source>
        <dbReference type="Proteomes" id="UP000683000"/>
    </source>
</evidence>
<feature type="region of interest" description="Disordered" evidence="1">
    <location>
        <begin position="77"/>
        <end position="123"/>
    </location>
</feature>
<feature type="region of interest" description="Disordered" evidence="1">
    <location>
        <begin position="251"/>
        <end position="345"/>
    </location>
</feature>
<feature type="compositionally biased region" description="Polar residues" evidence="1">
    <location>
        <begin position="271"/>
        <end position="284"/>
    </location>
</feature>
<dbReference type="Proteomes" id="UP000683000">
    <property type="component" value="Unassembled WGS sequence"/>
</dbReference>
<accession>A0A8I2YMG4</accession>